<reference evidence="3 4" key="1">
    <citation type="submission" date="2019-10" db="EMBL/GenBank/DDBJ databases">
        <authorList>
            <person name="Palmer J.M."/>
        </authorList>
    </citation>
    <scope>NUCLEOTIDE SEQUENCE [LARGE SCALE GENOMIC DNA]</scope>
    <source>
        <strain evidence="3 4">TWF694</strain>
    </source>
</reference>
<sequence length="276" mass="30054">MSLFNSLASIAASTLTSALLEANPIKASGNSHNNKQTVSDAQQRIQAPPTAADTAPRIVELSSPLPGPRDPASLPRPRSRRQEASIIRTTPQESPNMSGLPLNSIWTTMSYPIPRGPCLQKSSLISACSCQRFMVHPLKATTSFDCDGCGHHASFHRMKSHEEEVENAAKFRESMMNVQGQLSSSPRNAANNNSGERRLLRDSRVEEVGEEEEDDDTLDGEEYGDQVKKRRAITNREGSEGASEGTSAGRRTRKAVAVSSSRGGKRKRNGDQILIE</sequence>
<feature type="compositionally biased region" description="Basic and acidic residues" evidence="1">
    <location>
        <begin position="195"/>
        <end position="207"/>
    </location>
</feature>
<feature type="compositionally biased region" description="Polar residues" evidence="1">
    <location>
        <begin position="28"/>
        <end position="45"/>
    </location>
</feature>
<accession>A0AAV9WZ45</accession>
<feature type="region of interest" description="Disordered" evidence="1">
    <location>
        <begin position="178"/>
        <end position="276"/>
    </location>
</feature>
<feature type="signal peptide" evidence="2">
    <location>
        <begin position="1"/>
        <end position="18"/>
    </location>
</feature>
<name>A0AAV9WZ45_9PEZI</name>
<gene>
    <name evidence="3" type="ORF">TWF694_003734</name>
</gene>
<protein>
    <submittedName>
        <fullName evidence="3">Uncharacterized protein</fullName>
    </submittedName>
</protein>
<proteinExistence type="predicted"/>
<feature type="compositionally biased region" description="Low complexity" evidence="1">
    <location>
        <begin position="240"/>
        <end position="249"/>
    </location>
</feature>
<evidence type="ECO:0000313" key="3">
    <source>
        <dbReference type="EMBL" id="KAK6530378.1"/>
    </source>
</evidence>
<keyword evidence="2" id="KW-0732">Signal</keyword>
<feature type="compositionally biased region" description="Acidic residues" evidence="1">
    <location>
        <begin position="208"/>
        <end position="224"/>
    </location>
</feature>
<comment type="caution">
    <text evidence="3">The sequence shown here is derived from an EMBL/GenBank/DDBJ whole genome shotgun (WGS) entry which is preliminary data.</text>
</comment>
<evidence type="ECO:0000256" key="1">
    <source>
        <dbReference type="SAM" id="MobiDB-lite"/>
    </source>
</evidence>
<dbReference type="EMBL" id="JAVHJO010000013">
    <property type="protein sequence ID" value="KAK6530378.1"/>
    <property type="molecule type" value="Genomic_DNA"/>
</dbReference>
<dbReference type="Proteomes" id="UP001365542">
    <property type="component" value="Unassembled WGS sequence"/>
</dbReference>
<feature type="compositionally biased region" description="Low complexity" evidence="1">
    <location>
        <begin position="183"/>
        <end position="194"/>
    </location>
</feature>
<keyword evidence="4" id="KW-1185">Reference proteome</keyword>
<evidence type="ECO:0000313" key="4">
    <source>
        <dbReference type="Proteomes" id="UP001365542"/>
    </source>
</evidence>
<organism evidence="3 4">
    <name type="scientific">Orbilia ellipsospora</name>
    <dbReference type="NCBI Taxonomy" id="2528407"/>
    <lineage>
        <taxon>Eukaryota</taxon>
        <taxon>Fungi</taxon>
        <taxon>Dikarya</taxon>
        <taxon>Ascomycota</taxon>
        <taxon>Pezizomycotina</taxon>
        <taxon>Orbiliomycetes</taxon>
        <taxon>Orbiliales</taxon>
        <taxon>Orbiliaceae</taxon>
        <taxon>Orbilia</taxon>
    </lineage>
</organism>
<feature type="region of interest" description="Disordered" evidence="1">
    <location>
        <begin position="26"/>
        <end position="83"/>
    </location>
</feature>
<feature type="chain" id="PRO_5043418218" evidence="2">
    <location>
        <begin position="19"/>
        <end position="276"/>
    </location>
</feature>
<evidence type="ECO:0000256" key="2">
    <source>
        <dbReference type="SAM" id="SignalP"/>
    </source>
</evidence>
<dbReference type="AlphaFoldDB" id="A0AAV9WZ45"/>